<reference evidence="1 2" key="1">
    <citation type="submission" date="2024-11" db="EMBL/GenBank/DDBJ databases">
        <title>Adaptive evolution of stress response genes in parasites aligns with host niche diversity.</title>
        <authorList>
            <person name="Hahn C."/>
            <person name="Resl P."/>
        </authorList>
    </citation>
    <scope>NUCLEOTIDE SEQUENCE [LARGE SCALE GENOMIC DNA]</scope>
    <source>
        <strain evidence="1">EGGRZ-B1_66</strain>
        <tissue evidence="1">Body</tissue>
    </source>
</reference>
<dbReference type="AlphaFoldDB" id="A0ABD2Q8U7"/>
<dbReference type="Proteomes" id="UP001626550">
    <property type="component" value="Unassembled WGS sequence"/>
</dbReference>
<accession>A0ABD2Q8U7</accession>
<organism evidence="1 2">
    <name type="scientific">Cichlidogyrus casuarinus</name>
    <dbReference type="NCBI Taxonomy" id="1844966"/>
    <lineage>
        <taxon>Eukaryota</taxon>
        <taxon>Metazoa</taxon>
        <taxon>Spiralia</taxon>
        <taxon>Lophotrochozoa</taxon>
        <taxon>Platyhelminthes</taxon>
        <taxon>Monogenea</taxon>
        <taxon>Monopisthocotylea</taxon>
        <taxon>Dactylogyridea</taxon>
        <taxon>Ancyrocephalidae</taxon>
        <taxon>Cichlidogyrus</taxon>
    </lineage>
</organism>
<keyword evidence="2" id="KW-1185">Reference proteome</keyword>
<dbReference type="EMBL" id="JBJKFK010000697">
    <property type="protein sequence ID" value="KAL3315652.1"/>
    <property type="molecule type" value="Genomic_DNA"/>
</dbReference>
<evidence type="ECO:0000313" key="2">
    <source>
        <dbReference type="Proteomes" id="UP001626550"/>
    </source>
</evidence>
<name>A0ABD2Q8U7_9PLAT</name>
<evidence type="ECO:0000313" key="1">
    <source>
        <dbReference type="EMBL" id="KAL3315652.1"/>
    </source>
</evidence>
<comment type="caution">
    <text evidence="1">The sequence shown here is derived from an EMBL/GenBank/DDBJ whole genome shotgun (WGS) entry which is preliminary data.</text>
</comment>
<protein>
    <submittedName>
        <fullName evidence="1">Uncharacterized protein</fullName>
    </submittedName>
</protein>
<gene>
    <name evidence="1" type="ORF">Ciccas_005715</name>
</gene>
<proteinExistence type="predicted"/>
<sequence>MRLDAMTLSVEDFREWQPPSNDVKKCLRSSAKTMPHCEQYFITLFELLENRHQASGYNTLADLLVYICLSNGVQCFCSTIKVHKIP</sequence>